<sequence length="296" mass="34080">MKPQSADLFNKKIHAQEKLTCPFVFKNQKFYISPEYPLFKVSDKYTESHCKNPITKICSRDFDLNSKSISLTISTLDTRKKVGHKKKRNVGREQRKELKKKLKYAKGACHRNEVGNELLDYSDMEPGFLENSLKCRKVRQEAIDDALKLTGPTAVFDSLLYLKNNGFPEIKIITEDPFCGIHMTAEQAKFWKEKTKRDGRFKISIDASGGYVRVFKIRDEQTGHIFLYVIVIECNDKIIPLWQMLSEAHDTNKLKRALQQIIKWNLPLPDEAVSDGSLALMNAISLAFNGCSYRTY</sequence>
<name>A0ACC2PPH2_9HYME</name>
<dbReference type="Proteomes" id="UP001239111">
    <property type="component" value="Chromosome 1"/>
</dbReference>
<gene>
    <name evidence="1" type="ORF">QAD02_021103</name>
</gene>
<protein>
    <submittedName>
        <fullName evidence="1">Uncharacterized protein</fullName>
    </submittedName>
</protein>
<keyword evidence="2" id="KW-1185">Reference proteome</keyword>
<dbReference type="EMBL" id="CM056741">
    <property type="protein sequence ID" value="KAJ8685310.1"/>
    <property type="molecule type" value="Genomic_DNA"/>
</dbReference>
<evidence type="ECO:0000313" key="1">
    <source>
        <dbReference type="EMBL" id="KAJ8685310.1"/>
    </source>
</evidence>
<evidence type="ECO:0000313" key="2">
    <source>
        <dbReference type="Proteomes" id="UP001239111"/>
    </source>
</evidence>
<comment type="caution">
    <text evidence="1">The sequence shown here is derived from an EMBL/GenBank/DDBJ whole genome shotgun (WGS) entry which is preliminary data.</text>
</comment>
<accession>A0ACC2PPH2</accession>
<proteinExistence type="predicted"/>
<organism evidence="1 2">
    <name type="scientific">Eretmocerus hayati</name>
    <dbReference type="NCBI Taxonomy" id="131215"/>
    <lineage>
        <taxon>Eukaryota</taxon>
        <taxon>Metazoa</taxon>
        <taxon>Ecdysozoa</taxon>
        <taxon>Arthropoda</taxon>
        <taxon>Hexapoda</taxon>
        <taxon>Insecta</taxon>
        <taxon>Pterygota</taxon>
        <taxon>Neoptera</taxon>
        <taxon>Endopterygota</taxon>
        <taxon>Hymenoptera</taxon>
        <taxon>Apocrita</taxon>
        <taxon>Proctotrupomorpha</taxon>
        <taxon>Chalcidoidea</taxon>
        <taxon>Aphelinidae</taxon>
        <taxon>Aphelininae</taxon>
        <taxon>Eretmocerus</taxon>
    </lineage>
</organism>
<reference evidence="1" key="1">
    <citation type="submission" date="2023-04" db="EMBL/GenBank/DDBJ databases">
        <title>A chromosome-level genome assembly of the parasitoid wasp Eretmocerus hayati.</title>
        <authorList>
            <person name="Zhong Y."/>
            <person name="Liu S."/>
            <person name="Liu Y."/>
        </authorList>
    </citation>
    <scope>NUCLEOTIDE SEQUENCE</scope>
    <source>
        <strain evidence="1">ZJU_SS_LIU_2023</strain>
    </source>
</reference>